<dbReference type="PROSITE" id="PS50943">
    <property type="entry name" value="HTH_CROC1"/>
    <property type="match status" value="1"/>
</dbReference>
<organism evidence="2 3">
    <name type="scientific">Candidatus Galligastranaerophilus intestinavium</name>
    <dbReference type="NCBI Taxonomy" id="2840836"/>
    <lineage>
        <taxon>Bacteria</taxon>
        <taxon>Candidatus Galligastranaerophilus</taxon>
    </lineage>
</organism>
<evidence type="ECO:0000313" key="3">
    <source>
        <dbReference type="Proteomes" id="UP000886865"/>
    </source>
</evidence>
<dbReference type="InterPro" id="IPR001387">
    <property type="entry name" value="Cro/C1-type_HTH"/>
</dbReference>
<gene>
    <name evidence="2" type="ORF">IAA86_07905</name>
</gene>
<reference evidence="2" key="1">
    <citation type="submission" date="2020-10" db="EMBL/GenBank/DDBJ databases">
        <authorList>
            <person name="Gilroy R."/>
        </authorList>
    </citation>
    <scope>NUCLEOTIDE SEQUENCE</scope>
    <source>
        <strain evidence="2">CHK152-2871</strain>
    </source>
</reference>
<evidence type="ECO:0000313" key="2">
    <source>
        <dbReference type="EMBL" id="HIS74929.1"/>
    </source>
</evidence>
<dbReference type="Proteomes" id="UP000886865">
    <property type="component" value="Unassembled WGS sequence"/>
</dbReference>
<comment type="caution">
    <text evidence="2">The sequence shown here is derived from an EMBL/GenBank/DDBJ whole genome shotgun (WGS) entry which is preliminary data.</text>
</comment>
<dbReference type="InterPro" id="IPR010982">
    <property type="entry name" value="Lambda_DNA-bd_dom_sf"/>
</dbReference>
<name>A0A9D1FJP3_9BACT</name>
<proteinExistence type="predicted"/>
<dbReference type="GO" id="GO:0003677">
    <property type="term" value="F:DNA binding"/>
    <property type="evidence" value="ECO:0007669"/>
    <property type="project" value="InterPro"/>
</dbReference>
<dbReference type="Gene3D" id="1.10.260.40">
    <property type="entry name" value="lambda repressor-like DNA-binding domains"/>
    <property type="match status" value="1"/>
</dbReference>
<accession>A0A9D1FJP3</accession>
<sequence length="87" mass="9859">MQENENKKIITAAAGKVLKELRGAKSNYLLGAEYEISTSLLNHIERGIKDPQLTTVFKLSEALGVRPWEFVKKIEENLPEDFSLIEN</sequence>
<dbReference type="AlphaFoldDB" id="A0A9D1FJP3"/>
<evidence type="ECO:0000259" key="1">
    <source>
        <dbReference type="PROSITE" id="PS50943"/>
    </source>
</evidence>
<dbReference type="SUPFAM" id="SSF47413">
    <property type="entry name" value="lambda repressor-like DNA-binding domains"/>
    <property type="match status" value="1"/>
</dbReference>
<dbReference type="Pfam" id="PF01381">
    <property type="entry name" value="HTH_3"/>
    <property type="match status" value="1"/>
</dbReference>
<dbReference type="EMBL" id="DVJQ01000067">
    <property type="protein sequence ID" value="HIS74929.1"/>
    <property type="molecule type" value="Genomic_DNA"/>
</dbReference>
<feature type="domain" description="HTH cro/C1-type" evidence="1">
    <location>
        <begin position="36"/>
        <end position="71"/>
    </location>
</feature>
<reference evidence="2" key="2">
    <citation type="journal article" date="2021" name="PeerJ">
        <title>Extensive microbial diversity within the chicken gut microbiome revealed by metagenomics and culture.</title>
        <authorList>
            <person name="Gilroy R."/>
            <person name="Ravi A."/>
            <person name="Getino M."/>
            <person name="Pursley I."/>
            <person name="Horton D.L."/>
            <person name="Alikhan N.F."/>
            <person name="Baker D."/>
            <person name="Gharbi K."/>
            <person name="Hall N."/>
            <person name="Watson M."/>
            <person name="Adriaenssens E.M."/>
            <person name="Foster-Nyarko E."/>
            <person name="Jarju S."/>
            <person name="Secka A."/>
            <person name="Antonio M."/>
            <person name="Oren A."/>
            <person name="Chaudhuri R.R."/>
            <person name="La Ragione R."/>
            <person name="Hildebrand F."/>
            <person name="Pallen M.J."/>
        </authorList>
    </citation>
    <scope>NUCLEOTIDE SEQUENCE</scope>
    <source>
        <strain evidence="2">CHK152-2871</strain>
    </source>
</reference>
<dbReference type="CDD" id="cd00093">
    <property type="entry name" value="HTH_XRE"/>
    <property type="match status" value="1"/>
</dbReference>
<protein>
    <submittedName>
        <fullName evidence="2">Helix-turn-helix transcriptional regulator</fullName>
    </submittedName>
</protein>